<reference evidence="2" key="1">
    <citation type="journal article" date="2020" name="Cell">
        <title>Large-Scale Comparative Analyses of Tick Genomes Elucidate Their Genetic Diversity and Vector Capacities.</title>
        <authorList>
            <consortium name="Tick Genome and Microbiome Consortium (TIGMIC)"/>
            <person name="Jia N."/>
            <person name="Wang J."/>
            <person name="Shi W."/>
            <person name="Du L."/>
            <person name="Sun Y."/>
            <person name="Zhan W."/>
            <person name="Jiang J.F."/>
            <person name="Wang Q."/>
            <person name="Zhang B."/>
            <person name="Ji P."/>
            <person name="Bell-Sakyi L."/>
            <person name="Cui X.M."/>
            <person name="Yuan T.T."/>
            <person name="Jiang B.G."/>
            <person name="Yang W.F."/>
            <person name="Lam T.T."/>
            <person name="Chang Q.C."/>
            <person name="Ding S.J."/>
            <person name="Wang X.J."/>
            <person name="Zhu J.G."/>
            <person name="Ruan X.D."/>
            <person name="Zhao L."/>
            <person name="Wei J.T."/>
            <person name="Ye R.Z."/>
            <person name="Que T.C."/>
            <person name="Du C.H."/>
            <person name="Zhou Y.H."/>
            <person name="Cheng J.X."/>
            <person name="Dai P.F."/>
            <person name="Guo W.B."/>
            <person name="Han X.H."/>
            <person name="Huang E.J."/>
            <person name="Li L.F."/>
            <person name="Wei W."/>
            <person name="Gao Y.C."/>
            <person name="Liu J.Z."/>
            <person name="Shao H.Z."/>
            <person name="Wang X."/>
            <person name="Wang C.C."/>
            <person name="Yang T.C."/>
            <person name="Huo Q.B."/>
            <person name="Li W."/>
            <person name="Chen H.Y."/>
            <person name="Chen S.E."/>
            <person name="Zhou L.G."/>
            <person name="Ni X.B."/>
            <person name="Tian J.H."/>
            <person name="Sheng Y."/>
            <person name="Liu T."/>
            <person name="Pan Y.S."/>
            <person name="Xia L.Y."/>
            <person name="Li J."/>
            <person name="Zhao F."/>
            <person name="Cao W.C."/>
        </authorList>
    </citation>
    <scope>NUCLEOTIDE SEQUENCE</scope>
    <source>
        <strain evidence="2">Rsan-2018</strain>
    </source>
</reference>
<sequence>MELGRCELFINNVTKLRTRLADNCNVYTRGDPADLGIAHGGAAKIVRCAYASRIERQKRRCAVGVCIGSELDMAVGPSCTVETGTSFRQAAAHLIERRLGHSTHGLVPYGHQHRPHEHLQCADDDEAPADVVHVNRELDSIHWKGASAGQQARRQRHLTCQRQPTYYVFTRETERDDRGAIHGERATSRRHPEISRVRCTEDHR</sequence>
<evidence type="ECO:0000313" key="2">
    <source>
        <dbReference type="EMBL" id="KAH7975898.1"/>
    </source>
</evidence>
<dbReference type="AlphaFoldDB" id="A0A9D4T727"/>
<keyword evidence="3" id="KW-1185">Reference proteome</keyword>
<protein>
    <submittedName>
        <fullName evidence="2">Uncharacterized protein</fullName>
    </submittedName>
</protein>
<comment type="caution">
    <text evidence="2">The sequence shown here is derived from an EMBL/GenBank/DDBJ whole genome shotgun (WGS) entry which is preliminary data.</text>
</comment>
<dbReference type="EMBL" id="JABSTV010001246">
    <property type="protein sequence ID" value="KAH7975898.1"/>
    <property type="molecule type" value="Genomic_DNA"/>
</dbReference>
<accession>A0A9D4T727</accession>
<proteinExistence type="predicted"/>
<gene>
    <name evidence="2" type="ORF">HPB52_006636</name>
</gene>
<evidence type="ECO:0000256" key="1">
    <source>
        <dbReference type="SAM" id="MobiDB-lite"/>
    </source>
</evidence>
<organism evidence="2 3">
    <name type="scientific">Rhipicephalus sanguineus</name>
    <name type="common">Brown dog tick</name>
    <name type="synonym">Ixodes sanguineus</name>
    <dbReference type="NCBI Taxonomy" id="34632"/>
    <lineage>
        <taxon>Eukaryota</taxon>
        <taxon>Metazoa</taxon>
        <taxon>Ecdysozoa</taxon>
        <taxon>Arthropoda</taxon>
        <taxon>Chelicerata</taxon>
        <taxon>Arachnida</taxon>
        <taxon>Acari</taxon>
        <taxon>Parasitiformes</taxon>
        <taxon>Ixodida</taxon>
        <taxon>Ixodoidea</taxon>
        <taxon>Ixodidae</taxon>
        <taxon>Rhipicephalinae</taxon>
        <taxon>Rhipicephalus</taxon>
        <taxon>Rhipicephalus</taxon>
    </lineage>
</organism>
<dbReference type="Proteomes" id="UP000821837">
    <property type="component" value="Chromosome 10"/>
</dbReference>
<name>A0A9D4T727_RHISA</name>
<feature type="region of interest" description="Disordered" evidence="1">
    <location>
        <begin position="177"/>
        <end position="204"/>
    </location>
</feature>
<evidence type="ECO:0000313" key="3">
    <source>
        <dbReference type="Proteomes" id="UP000821837"/>
    </source>
</evidence>
<reference evidence="2" key="2">
    <citation type="submission" date="2021-09" db="EMBL/GenBank/DDBJ databases">
        <authorList>
            <person name="Jia N."/>
            <person name="Wang J."/>
            <person name="Shi W."/>
            <person name="Du L."/>
            <person name="Sun Y."/>
            <person name="Zhan W."/>
            <person name="Jiang J."/>
            <person name="Wang Q."/>
            <person name="Zhang B."/>
            <person name="Ji P."/>
            <person name="Sakyi L.B."/>
            <person name="Cui X."/>
            <person name="Yuan T."/>
            <person name="Jiang B."/>
            <person name="Yang W."/>
            <person name="Lam T.T.-Y."/>
            <person name="Chang Q."/>
            <person name="Ding S."/>
            <person name="Wang X."/>
            <person name="Zhu J."/>
            <person name="Ruan X."/>
            <person name="Zhao L."/>
            <person name="Wei J."/>
            <person name="Que T."/>
            <person name="Du C."/>
            <person name="Cheng J."/>
            <person name="Dai P."/>
            <person name="Han X."/>
            <person name="Huang E."/>
            <person name="Gao Y."/>
            <person name="Liu J."/>
            <person name="Shao H."/>
            <person name="Ye R."/>
            <person name="Li L."/>
            <person name="Wei W."/>
            <person name="Wang X."/>
            <person name="Wang C."/>
            <person name="Huo Q."/>
            <person name="Li W."/>
            <person name="Guo W."/>
            <person name="Chen H."/>
            <person name="Chen S."/>
            <person name="Zhou L."/>
            <person name="Zhou L."/>
            <person name="Ni X."/>
            <person name="Tian J."/>
            <person name="Zhou Y."/>
            <person name="Sheng Y."/>
            <person name="Liu T."/>
            <person name="Pan Y."/>
            <person name="Xia L."/>
            <person name="Li J."/>
            <person name="Zhao F."/>
            <person name="Cao W."/>
        </authorList>
    </citation>
    <scope>NUCLEOTIDE SEQUENCE</scope>
    <source>
        <strain evidence="2">Rsan-2018</strain>
        <tissue evidence="2">Larvae</tissue>
    </source>
</reference>